<gene>
    <name evidence="9" type="ORF">GS18_0217595</name>
</gene>
<keyword evidence="6" id="KW-0812">Transmembrane</keyword>
<dbReference type="Gene3D" id="3.30.565.10">
    <property type="entry name" value="Histidine kinase-like ATPase, C-terminal domain"/>
    <property type="match status" value="1"/>
</dbReference>
<keyword evidence="6" id="KW-1133">Transmembrane helix</keyword>
<dbReference type="InterPro" id="IPR011712">
    <property type="entry name" value="Sig_transdc_His_kin_sub3_dim/P"/>
</dbReference>
<dbReference type="GO" id="GO:0046983">
    <property type="term" value="F:protein dimerization activity"/>
    <property type="evidence" value="ECO:0007669"/>
    <property type="project" value="InterPro"/>
</dbReference>
<dbReference type="InterPro" id="IPR036034">
    <property type="entry name" value="PDZ_sf"/>
</dbReference>
<feature type="transmembrane region" description="Helical" evidence="6">
    <location>
        <begin position="115"/>
        <end position="136"/>
    </location>
</feature>
<dbReference type="SUPFAM" id="SSF50156">
    <property type="entry name" value="PDZ domain-like"/>
    <property type="match status" value="1"/>
</dbReference>
<protein>
    <recommendedName>
        <fullName evidence="2">histidine kinase</fullName>
        <ecNumber evidence="2">2.7.13.3</ecNumber>
    </recommendedName>
</protein>
<keyword evidence="10" id="KW-1185">Reference proteome</keyword>
<evidence type="ECO:0000256" key="3">
    <source>
        <dbReference type="ARBA" id="ARBA00022679"/>
    </source>
</evidence>
<name>A0A084GKF0_METID</name>
<feature type="domain" description="Histidine kinase/HSP90-like ATPase" evidence="7">
    <location>
        <begin position="675"/>
        <end position="763"/>
    </location>
</feature>
<dbReference type="Pfam" id="PF02518">
    <property type="entry name" value="HATPase_c"/>
    <property type="match status" value="1"/>
</dbReference>
<evidence type="ECO:0000313" key="10">
    <source>
        <dbReference type="Proteomes" id="UP000028549"/>
    </source>
</evidence>
<dbReference type="PANTHER" id="PTHR24421:SF60">
    <property type="entry name" value="SENSOR HISTIDINE KINASE COMP"/>
    <property type="match status" value="1"/>
</dbReference>
<dbReference type="STRING" id="246786.GS18_0217595"/>
<sequence>MKLNLNRAYLLIVIFSFILTIYFAYINVKFPYTGATVRDIDNQLVVTAVEPNTWSSQSHLIPGDIVTEVNGYDALDHFPATNYGVLEQVDEITIDRDGEIISFKVSDTIINSQSLFMLIIPLTLYVLCLFCSYFVFKSNKDLNLKSAYLLNLFLLTIAMAYFSASGSSRGDLLSRYINLSLFLLVPVLYLNFIYKYFQELGKKLFSRNFIIAGYVAVFVNILMEYILDTLLFAYHITKSLNLITFFVLIILTFVLKLYGLRKVRYSDQKYLVKVLIITNIIAFSPFVFLYILPFIFLNKYIFPPTILSSFLLLVPFSLVYQFMATKIYDIEFILGRVRYYSLLAVLPTIVLVAITTLIKEDNPTFYPVKLSIFIYITMLVVFYIKEILDFRFRFKRFSEKYNYQDSIFKYTQSIRKASKLDQVISELKEVITDVLLVSRASYVEVNKDGAIVSVDIQMKGSDYLLYEKEIRKASHEIGKIVEVDRGFVINVGETDERSFVMVCLSMLNTPKLNRDEISWLKTLSFYTNISLENFLKIEELMSHLQKIKSEGSNPAWLTKVLFSIEEKQRSNLAKDLHDSVLQDLISLKRQCELALAELQAAPAVFTDQLQDMNSSMTNIIKTTRETCQELRPQLLYDLGLVKALQKLAAQYNETAPFDVRLNAGNFTKSIDIDTQLNLYRIVQELLTNAGKHSNAMHVLIMLVCIKDKIVLHYEDDGIGFDQNELYTNHQSMGLSGIAERVKALNGTHSIETSKGNGFKVVVEI</sequence>
<feature type="transmembrane region" description="Helical" evidence="6">
    <location>
        <begin position="270"/>
        <end position="295"/>
    </location>
</feature>
<evidence type="ECO:0000313" key="9">
    <source>
        <dbReference type="EMBL" id="KEZ47812.1"/>
    </source>
</evidence>
<keyword evidence="6" id="KW-0472">Membrane</keyword>
<feature type="transmembrane region" description="Helical" evidence="6">
    <location>
        <begin position="340"/>
        <end position="358"/>
    </location>
</feature>
<reference evidence="9 10" key="1">
    <citation type="journal article" date="2005" name="Int. J. Syst. Evol. Microbiol.">
        <title>Bacillus cibi sp. nov., isolated from jeotgal, a traditional Korean fermented seafood.</title>
        <authorList>
            <person name="Yoon J.H."/>
            <person name="Lee C.H."/>
            <person name="Oh T.K."/>
        </authorList>
    </citation>
    <scope>NUCLEOTIDE SEQUENCE [LARGE SCALE GENOMIC DNA]</scope>
    <source>
        <strain evidence="9 10">DSM 16189</strain>
    </source>
</reference>
<feature type="transmembrane region" description="Helical" evidence="6">
    <location>
        <begin position="364"/>
        <end position="384"/>
    </location>
</feature>
<dbReference type="InterPro" id="IPR003594">
    <property type="entry name" value="HATPase_dom"/>
</dbReference>
<dbReference type="AlphaFoldDB" id="A0A084GKF0"/>
<feature type="transmembrane region" description="Helical" evidence="6">
    <location>
        <begin position="148"/>
        <end position="164"/>
    </location>
</feature>
<dbReference type="SUPFAM" id="SSF55874">
    <property type="entry name" value="ATPase domain of HSP90 chaperone/DNA topoisomerase II/histidine kinase"/>
    <property type="match status" value="1"/>
</dbReference>
<dbReference type="GO" id="GO:0016020">
    <property type="term" value="C:membrane"/>
    <property type="evidence" value="ECO:0007669"/>
    <property type="project" value="InterPro"/>
</dbReference>
<dbReference type="EMBL" id="JNVC02000015">
    <property type="protein sequence ID" value="KEZ47812.1"/>
    <property type="molecule type" value="Genomic_DNA"/>
</dbReference>
<evidence type="ECO:0000259" key="7">
    <source>
        <dbReference type="Pfam" id="PF02518"/>
    </source>
</evidence>
<evidence type="ECO:0000256" key="5">
    <source>
        <dbReference type="ARBA" id="ARBA00023012"/>
    </source>
</evidence>
<evidence type="ECO:0000256" key="1">
    <source>
        <dbReference type="ARBA" id="ARBA00000085"/>
    </source>
</evidence>
<dbReference type="EC" id="2.7.13.3" evidence="2"/>
<feature type="transmembrane region" description="Helical" evidence="6">
    <location>
        <begin position="209"/>
        <end position="227"/>
    </location>
</feature>
<feature type="transmembrane region" description="Helical" evidence="6">
    <location>
        <begin position="176"/>
        <end position="197"/>
    </location>
</feature>
<keyword evidence="3" id="KW-0808">Transferase</keyword>
<dbReference type="PANTHER" id="PTHR24421">
    <property type="entry name" value="NITRATE/NITRITE SENSOR PROTEIN NARX-RELATED"/>
    <property type="match status" value="1"/>
</dbReference>
<feature type="transmembrane region" description="Helical" evidence="6">
    <location>
        <begin position="301"/>
        <end position="320"/>
    </location>
</feature>
<proteinExistence type="predicted"/>
<accession>A0A084GKF0</accession>
<dbReference type="Gene3D" id="1.20.5.1930">
    <property type="match status" value="1"/>
</dbReference>
<dbReference type="Proteomes" id="UP000028549">
    <property type="component" value="Unassembled WGS sequence"/>
</dbReference>
<evidence type="ECO:0000256" key="4">
    <source>
        <dbReference type="ARBA" id="ARBA00022777"/>
    </source>
</evidence>
<keyword evidence="4 9" id="KW-0418">Kinase</keyword>
<evidence type="ECO:0000256" key="2">
    <source>
        <dbReference type="ARBA" id="ARBA00012438"/>
    </source>
</evidence>
<feature type="transmembrane region" description="Helical" evidence="6">
    <location>
        <begin position="7"/>
        <end position="26"/>
    </location>
</feature>
<feature type="transmembrane region" description="Helical" evidence="6">
    <location>
        <begin position="239"/>
        <end position="258"/>
    </location>
</feature>
<dbReference type="CDD" id="cd16917">
    <property type="entry name" value="HATPase_UhpB-NarQ-NarX-like"/>
    <property type="match status" value="1"/>
</dbReference>
<comment type="catalytic activity">
    <reaction evidence="1">
        <text>ATP + protein L-histidine = ADP + protein N-phospho-L-histidine.</text>
        <dbReference type="EC" id="2.7.13.3"/>
    </reaction>
</comment>
<organism evidence="9 10">
    <name type="scientific">Metabacillus indicus</name>
    <name type="common">Bacillus indicus</name>
    <dbReference type="NCBI Taxonomy" id="246786"/>
    <lineage>
        <taxon>Bacteria</taxon>
        <taxon>Bacillati</taxon>
        <taxon>Bacillota</taxon>
        <taxon>Bacilli</taxon>
        <taxon>Bacillales</taxon>
        <taxon>Bacillaceae</taxon>
        <taxon>Metabacillus</taxon>
    </lineage>
</organism>
<evidence type="ECO:0000256" key="6">
    <source>
        <dbReference type="SAM" id="Phobius"/>
    </source>
</evidence>
<feature type="domain" description="Signal transduction histidine kinase subgroup 3 dimerisation and phosphoacceptor" evidence="8">
    <location>
        <begin position="569"/>
        <end position="634"/>
    </location>
</feature>
<keyword evidence="5" id="KW-0902">Two-component regulatory system</keyword>
<evidence type="ECO:0000259" key="8">
    <source>
        <dbReference type="Pfam" id="PF07730"/>
    </source>
</evidence>
<comment type="caution">
    <text evidence="9">The sequence shown here is derived from an EMBL/GenBank/DDBJ whole genome shotgun (WGS) entry which is preliminary data.</text>
</comment>
<dbReference type="OrthoDB" id="9781904at2"/>
<dbReference type="InterPro" id="IPR050482">
    <property type="entry name" value="Sensor_HK_TwoCompSys"/>
</dbReference>
<dbReference type="GO" id="GO:0000155">
    <property type="term" value="F:phosphorelay sensor kinase activity"/>
    <property type="evidence" value="ECO:0007669"/>
    <property type="project" value="InterPro"/>
</dbReference>
<dbReference type="Pfam" id="PF07730">
    <property type="entry name" value="HisKA_3"/>
    <property type="match status" value="1"/>
</dbReference>
<dbReference type="InterPro" id="IPR036890">
    <property type="entry name" value="HATPase_C_sf"/>
</dbReference>